<protein>
    <submittedName>
        <fullName evidence="1">Uncharacterized protein</fullName>
    </submittedName>
</protein>
<proteinExistence type="predicted"/>
<name>A0ACC0WPH1_9STRA</name>
<gene>
    <name evidence="1" type="ORF">PsorP6_001033</name>
</gene>
<reference evidence="1 2" key="1">
    <citation type="journal article" date="2022" name="bioRxiv">
        <title>The genome of the oomycete Peronosclerospora sorghi, a cosmopolitan pathogen of maize and sorghum, is inflated with dispersed pseudogenes.</title>
        <authorList>
            <person name="Fletcher K."/>
            <person name="Martin F."/>
            <person name="Isakeit T."/>
            <person name="Cavanaugh K."/>
            <person name="Magill C."/>
            <person name="Michelmore R."/>
        </authorList>
    </citation>
    <scope>NUCLEOTIDE SEQUENCE [LARGE SCALE GENOMIC DNA]</scope>
    <source>
        <strain evidence="1">P6</strain>
    </source>
</reference>
<dbReference type="Proteomes" id="UP001163321">
    <property type="component" value="Chromosome 1"/>
</dbReference>
<organism evidence="1 2">
    <name type="scientific">Peronosclerospora sorghi</name>
    <dbReference type="NCBI Taxonomy" id="230839"/>
    <lineage>
        <taxon>Eukaryota</taxon>
        <taxon>Sar</taxon>
        <taxon>Stramenopiles</taxon>
        <taxon>Oomycota</taxon>
        <taxon>Peronosporomycetes</taxon>
        <taxon>Peronosporales</taxon>
        <taxon>Peronosporaceae</taxon>
        <taxon>Peronosclerospora</taxon>
    </lineage>
</organism>
<keyword evidence="2" id="KW-1185">Reference proteome</keyword>
<evidence type="ECO:0000313" key="1">
    <source>
        <dbReference type="EMBL" id="KAI9920739.1"/>
    </source>
</evidence>
<comment type="caution">
    <text evidence="1">The sequence shown here is derived from an EMBL/GenBank/DDBJ whole genome shotgun (WGS) entry which is preliminary data.</text>
</comment>
<dbReference type="EMBL" id="CM047580">
    <property type="protein sequence ID" value="KAI9920739.1"/>
    <property type="molecule type" value="Genomic_DNA"/>
</dbReference>
<evidence type="ECO:0000313" key="2">
    <source>
        <dbReference type="Proteomes" id="UP001163321"/>
    </source>
</evidence>
<sequence length="140" mass="15830">MDNVEKNHQRDDDGCEITPGYNTDIQEASEMGIDSFGRQQDYQGPSSQLTHSDIGENRTDPLFQIDDILMNEDIDAEDWNSSQALVRHRQDGPIQDSRSIIQHPTSSSSFSNAIVPVQDLSNEFTTEEKGRVSKRLRIGY</sequence>
<accession>A0ACC0WPH1</accession>